<protein>
    <submittedName>
        <fullName evidence="2">Uncharacterized protein</fullName>
    </submittedName>
</protein>
<evidence type="ECO:0000313" key="2">
    <source>
        <dbReference type="EMBL" id="ABE32348.1"/>
    </source>
</evidence>
<dbReference type="Proteomes" id="UP000001817">
    <property type="component" value="Chromosome 1"/>
</dbReference>
<evidence type="ECO:0000256" key="1">
    <source>
        <dbReference type="SAM" id="MobiDB-lite"/>
    </source>
</evidence>
<keyword evidence="3" id="KW-1185">Reference proteome</keyword>
<dbReference type="AlphaFoldDB" id="Q13U91"/>
<sequence>MGSSNSSSSNTEISCNFASHYTFSTPENLREWSAPQNRSTPNQDGNTPKFRFHDLRKFNPENSAIQSGRIRRVTGPYFVCANHF</sequence>
<accession>Q13U91</accession>
<feature type="compositionally biased region" description="Polar residues" evidence="1">
    <location>
        <begin position="34"/>
        <end position="46"/>
    </location>
</feature>
<evidence type="ECO:0000313" key="3">
    <source>
        <dbReference type="Proteomes" id="UP000001817"/>
    </source>
</evidence>
<feature type="region of interest" description="Disordered" evidence="1">
    <location>
        <begin position="28"/>
        <end position="49"/>
    </location>
</feature>
<proteinExistence type="predicted"/>
<name>Q13U91_PARXL</name>
<dbReference type="KEGG" id="bxe:Bxe_A0585"/>
<reference evidence="2 3" key="1">
    <citation type="journal article" date="2006" name="Proc. Natl. Acad. Sci. U.S.A.">
        <title>Burkholderia xenovorans LB400 harbors a multi-replicon, 9.73-Mbp genome shaped for versatility.</title>
        <authorList>
            <person name="Chain P.S."/>
            <person name="Denef V.J."/>
            <person name="Konstantinidis K.T."/>
            <person name="Vergez L.M."/>
            <person name="Agullo L."/>
            <person name="Reyes V.L."/>
            <person name="Hauser L."/>
            <person name="Cordova M."/>
            <person name="Gomez L."/>
            <person name="Gonzalez M."/>
            <person name="Land M."/>
            <person name="Lao V."/>
            <person name="Larimer F."/>
            <person name="LiPuma J.J."/>
            <person name="Mahenthiralingam E."/>
            <person name="Malfatti S.A."/>
            <person name="Marx C.J."/>
            <person name="Parnell J.J."/>
            <person name="Ramette A."/>
            <person name="Richardson P."/>
            <person name="Seeger M."/>
            <person name="Smith D."/>
            <person name="Spilker T."/>
            <person name="Sul W.J."/>
            <person name="Tsoi T.V."/>
            <person name="Ulrich L.E."/>
            <person name="Zhulin I.B."/>
            <person name="Tiedje J.M."/>
        </authorList>
    </citation>
    <scope>NUCLEOTIDE SEQUENCE [LARGE SCALE GENOMIC DNA]</scope>
    <source>
        <strain evidence="2 3">LB400</strain>
    </source>
</reference>
<dbReference type="EMBL" id="CP000270">
    <property type="protein sequence ID" value="ABE32348.1"/>
    <property type="molecule type" value="Genomic_DNA"/>
</dbReference>
<organism evidence="2 3">
    <name type="scientific">Paraburkholderia xenovorans (strain LB400)</name>
    <dbReference type="NCBI Taxonomy" id="266265"/>
    <lineage>
        <taxon>Bacteria</taxon>
        <taxon>Pseudomonadati</taxon>
        <taxon>Pseudomonadota</taxon>
        <taxon>Betaproteobacteria</taxon>
        <taxon>Burkholderiales</taxon>
        <taxon>Burkholderiaceae</taxon>
        <taxon>Paraburkholderia</taxon>
    </lineage>
</organism>
<gene>
    <name evidence="2" type="ORF">Bxe_A0585</name>
</gene>